<evidence type="ECO:0000256" key="2">
    <source>
        <dbReference type="ARBA" id="ARBA00022803"/>
    </source>
</evidence>
<dbReference type="AlphaFoldDB" id="A0A8J1UGX1"/>
<accession>A0A8J1UGX1</accession>
<evidence type="ECO:0000256" key="3">
    <source>
        <dbReference type="SAM" id="MobiDB-lite"/>
    </source>
</evidence>
<proteinExistence type="predicted"/>
<dbReference type="InterPro" id="IPR013105">
    <property type="entry name" value="TPR_2"/>
</dbReference>
<organism evidence="4 5">
    <name type="scientific">Owenia fusiformis</name>
    <name type="common">Polychaete worm</name>
    <dbReference type="NCBI Taxonomy" id="6347"/>
    <lineage>
        <taxon>Eukaryota</taxon>
        <taxon>Metazoa</taxon>
        <taxon>Spiralia</taxon>
        <taxon>Lophotrochozoa</taxon>
        <taxon>Annelida</taxon>
        <taxon>Polychaeta</taxon>
        <taxon>Sedentaria</taxon>
        <taxon>Canalipalpata</taxon>
        <taxon>Sabellida</taxon>
        <taxon>Oweniida</taxon>
        <taxon>Oweniidae</taxon>
        <taxon>Owenia</taxon>
    </lineage>
</organism>
<protein>
    <submittedName>
        <fullName evidence="4">Uncharacterized protein</fullName>
    </submittedName>
</protein>
<comment type="caution">
    <text evidence="4">The sequence shown here is derived from an EMBL/GenBank/DDBJ whole genome shotgun (WGS) entry which is preliminary data.</text>
</comment>
<dbReference type="Pfam" id="PF13181">
    <property type="entry name" value="TPR_8"/>
    <property type="match status" value="1"/>
</dbReference>
<feature type="region of interest" description="Disordered" evidence="3">
    <location>
        <begin position="146"/>
        <end position="166"/>
    </location>
</feature>
<name>A0A8J1UGX1_OWEFU</name>
<dbReference type="Gene3D" id="1.25.40.10">
    <property type="entry name" value="Tetratricopeptide repeat domain"/>
    <property type="match status" value="5"/>
</dbReference>
<feature type="compositionally biased region" description="Polar residues" evidence="3">
    <location>
        <begin position="24"/>
        <end position="34"/>
    </location>
</feature>
<dbReference type="PANTHER" id="PTHR45153:SF1">
    <property type="entry name" value="TETRATRICOPEPTIDE REPEAT PROTEIN 16"/>
    <property type="match status" value="1"/>
</dbReference>
<dbReference type="SMART" id="SM00028">
    <property type="entry name" value="TPR"/>
    <property type="match status" value="9"/>
</dbReference>
<dbReference type="PANTHER" id="PTHR45153">
    <property type="entry name" value="TETRATRICOPEPTIDE REPEAT PROTEIN 16"/>
    <property type="match status" value="1"/>
</dbReference>
<keyword evidence="2" id="KW-0802">TPR repeat</keyword>
<dbReference type="Proteomes" id="UP000749559">
    <property type="component" value="Unassembled WGS sequence"/>
</dbReference>
<keyword evidence="5" id="KW-1185">Reference proteome</keyword>
<evidence type="ECO:0000313" key="4">
    <source>
        <dbReference type="EMBL" id="CAH1785513.1"/>
    </source>
</evidence>
<dbReference type="SUPFAM" id="SSF48452">
    <property type="entry name" value="TPR-like"/>
    <property type="match status" value="2"/>
</dbReference>
<feature type="region of interest" description="Disordered" evidence="3">
    <location>
        <begin position="1"/>
        <end position="55"/>
    </location>
</feature>
<dbReference type="InterPro" id="IPR011990">
    <property type="entry name" value="TPR-like_helical_dom_sf"/>
</dbReference>
<dbReference type="Pfam" id="PF07719">
    <property type="entry name" value="TPR_2"/>
    <property type="match status" value="1"/>
</dbReference>
<dbReference type="EMBL" id="CAIIXF020000006">
    <property type="protein sequence ID" value="CAH1785513.1"/>
    <property type="molecule type" value="Genomic_DNA"/>
</dbReference>
<evidence type="ECO:0000313" key="5">
    <source>
        <dbReference type="Proteomes" id="UP000749559"/>
    </source>
</evidence>
<gene>
    <name evidence="4" type="ORF">OFUS_LOCUS11559</name>
</gene>
<dbReference type="InterPro" id="IPR019734">
    <property type="entry name" value="TPR_rpt"/>
</dbReference>
<feature type="compositionally biased region" description="Basic and acidic residues" evidence="3">
    <location>
        <begin position="154"/>
        <end position="166"/>
    </location>
</feature>
<sequence length="780" mass="88769">MMANSLKDMDGLPSRLENLGIQDGQPTLESQDNGVNRPPTPESPGGTEYNDFRRKSQIDLENIPDVHQFYPEIKGTYGKMAVQSPIDEDRPESAFTDITVDIHDDDNEYLEKVSEVDEDRAMSGSIDPKAAQQKFSDHQIVEYREADGATGGEGEPRQSLDEKGNEEGVFSTAVDEDMIRLAKERMKERTDGSVFATESWTETAKEGITLQKIVDARRQEHYEKALKLMNDKEYVRAIRTLNKAISLNHGHVDYYIQRAECFIQLCDFQSAILNYKHACVLEPENMDYYSRLSFIYYFQGQCLFDQKMYSEALEAFSRAAEMSPEVSGYHTRSIACLAALERHGECLALVNKRLEAEQDNPDLFIMRARLHELFRNRTLCYYDVKDALALNPQHPEAINLMKMLDERAKDHRQQALQLSLLGKPREALQKISVAIETNPSIAGLHVLRGSLHRKLQDYNAAIDDYLLALDKTDHDEESSTYQESQRQLLLTYNDFAVECFTKGFYEEAIILLNKAIKGEKREKGLYVNRGDCFFKQGEPHFSLQDYHQALEMDPSDQGVRARVAIVHNEFGIIEYADKNYPEADSRFTLAIQNNPSVGRYYVSRARARYMMENGSGARDDILLALHLDPDNKEIFGIMSRLYPGKTTSDVIRSPAAEKARRQLQNLVTTASPVRLKSLDSQSVTWNQEASVADYKVCLNEEELVLELVNEKRKVHKQLKEKYLNRKTLKHDGARVTALPPARPYKVQGNPVTKQEVVVDAPKGVGKSTGWRTFSLGIGLR</sequence>
<keyword evidence="1" id="KW-0677">Repeat</keyword>
<reference evidence="4" key="1">
    <citation type="submission" date="2022-03" db="EMBL/GenBank/DDBJ databases">
        <authorList>
            <person name="Martin C."/>
        </authorList>
    </citation>
    <scope>NUCLEOTIDE SEQUENCE</scope>
</reference>
<dbReference type="OrthoDB" id="1926212at2759"/>
<dbReference type="PROSITE" id="PS50005">
    <property type="entry name" value="TPR"/>
    <property type="match status" value="2"/>
</dbReference>
<evidence type="ECO:0000256" key="1">
    <source>
        <dbReference type="ARBA" id="ARBA00022737"/>
    </source>
</evidence>